<evidence type="ECO:0008006" key="4">
    <source>
        <dbReference type="Google" id="ProtNLM"/>
    </source>
</evidence>
<evidence type="ECO:0000313" key="2">
    <source>
        <dbReference type="EMBL" id="KAB8225973.1"/>
    </source>
</evidence>
<sequence>MKKSPADVTVLEDVEAETFIGFCEYVYTGSYVTADFAPTEHNEDGLSLETQEAPGGGRSRMDSEIVLTPGSEPELEPCCAEPEPGPEPEPYYSEPEPAPEPEPEPEPYYSEPEPAPEPCWAEPEPMPEAEPAPEPYYSEPEPVPEAELAPEPCWEELEPVPEPTSEAETELQAAQLPDDPLYKNWDKLPIAVKLMRREQMIKKGLPVIPGKDLVLPLLASAPEPVRVEKPQPELPETKSVPIPEPNDYTKQTEEVTPTPPVELPPISPYGQLWERFRSLEFPGQHASLSTNPDLVFHVKVYIFATRFLIEPLRQQCLKSIHRDLCNFAVNPNNVSQILDLLEFTYAHTRRYELSQRSPIRELIIHYAACEARALAENRKLTDILDSNSEMGSDFVIKLVQ</sequence>
<accession>A0A5N6FAQ9</accession>
<reference evidence="2 3" key="1">
    <citation type="submission" date="2019-04" db="EMBL/GenBank/DDBJ databases">
        <title>Fungal friends and foes A comparative genomics study of 23 Aspergillus species from section Flavi.</title>
        <authorList>
            <consortium name="DOE Joint Genome Institute"/>
            <person name="Kjaerbolling I."/>
            <person name="Vesth T.C."/>
            <person name="Frisvad J.C."/>
            <person name="Nybo J.L."/>
            <person name="Theobald S."/>
            <person name="Kildgaard S."/>
            <person name="Petersen T.I."/>
            <person name="Kuo A."/>
            <person name="Sato A."/>
            <person name="Lyhne E.K."/>
            <person name="Kogle M.E."/>
            <person name="Wiebenga A."/>
            <person name="Kun R.S."/>
            <person name="Lubbers R.J."/>
            <person name="Makela M.R."/>
            <person name="Barry K."/>
            <person name="Chovatia M."/>
            <person name="Clum A."/>
            <person name="Daum C."/>
            <person name="Haridas S."/>
            <person name="He G."/>
            <person name="LaButti K."/>
            <person name="Lipzen A."/>
            <person name="Mondo S."/>
            <person name="Pangilinan J."/>
            <person name="Riley R."/>
            <person name="Salamov A."/>
            <person name="Simmons B.A."/>
            <person name="Magnuson J.K."/>
            <person name="Henrissat B."/>
            <person name="Mortensen U.H."/>
            <person name="Larsen T.O."/>
            <person name="De vries R.P."/>
            <person name="Grigoriev I.V."/>
            <person name="Machida M."/>
            <person name="Baker S.E."/>
            <person name="Andersen M.R."/>
        </authorList>
    </citation>
    <scope>NUCLEOTIDE SEQUENCE [LARGE SCALE GENOMIC DNA]</scope>
    <source>
        <strain evidence="2 3">CBS 126849</strain>
    </source>
</reference>
<keyword evidence="3" id="KW-1185">Reference proteome</keyword>
<protein>
    <recommendedName>
        <fullName evidence="4">BTB domain-containing protein</fullName>
    </recommendedName>
</protein>
<dbReference type="EMBL" id="ML733392">
    <property type="protein sequence ID" value="KAB8225973.1"/>
    <property type="molecule type" value="Genomic_DNA"/>
</dbReference>
<proteinExistence type="predicted"/>
<feature type="compositionally biased region" description="Low complexity" evidence="1">
    <location>
        <begin position="107"/>
        <end position="123"/>
    </location>
</feature>
<organism evidence="2 3">
    <name type="scientific">Aspergillus novoparasiticus</name>
    <dbReference type="NCBI Taxonomy" id="986946"/>
    <lineage>
        <taxon>Eukaryota</taxon>
        <taxon>Fungi</taxon>
        <taxon>Dikarya</taxon>
        <taxon>Ascomycota</taxon>
        <taxon>Pezizomycotina</taxon>
        <taxon>Eurotiomycetes</taxon>
        <taxon>Eurotiomycetidae</taxon>
        <taxon>Eurotiales</taxon>
        <taxon>Aspergillaceae</taxon>
        <taxon>Aspergillus</taxon>
        <taxon>Aspergillus subgen. Circumdati</taxon>
    </lineage>
</organism>
<gene>
    <name evidence="2" type="ORF">BDV33DRAFT_197790</name>
</gene>
<evidence type="ECO:0000313" key="3">
    <source>
        <dbReference type="Proteomes" id="UP000326799"/>
    </source>
</evidence>
<dbReference type="AlphaFoldDB" id="A0A5N6FAQ9"/>
<name>A0A5N6FAQ9_9EURO</name>
<feature type="compositionally biased region" description="Pro residues" evidence="1">
    <location>
        <begin position="124"/>
        <end position="134"/>
    </location>
</feature>
<dbReference type="Proteomes" id="UP000326799">
    <property type="component" value="Unassembled WGS sequence"/>
</dbReference>
<feature type="region of interest" description="Disordered" evidence="1">
    <location>
        <begin position="42"/>
        <end position="176"/>
    </location>
</feature>
<evidence type="ECO:0000256" key="1">
    <source>
        <dbReference type="SAM" id="MobiDB-lite"/>
    </source>
</evidence>
<feature type="compositionally biased region" description="Low complexity" evidence="1">
    <location>
        <begin position="135"/>
        <end position="152"/>
    </location>
</feature>
<feature type="region of interest" description="Disordered" evidence="1">
    <location>
        <begin position="226"/>
        <end position="261"/>
    </location>
</feature>
<feature type="compositionally biased region" description="Acidic residues" evidence="1">
    <location>
        <begin position="153"/>
        <end position="169"/>
    </location>
</feature>